<evidence type="ECO:0000313" key="1">
    <source>
        <dbReference type="EMBL" id="KAK3078161.1"/>
    </source>
</evidence>
<sequence>MFNVVFVLSPPALEYQVRVEEMYDNVVKRFAKSLKLSQAQSQYVSRESRLILSVKEKAKETRAPISSLWANIITRSSLARSIAQIYDKISASKIAHVNLNNAFDVSFQIPQALSTSFIPTATEPQMPGLWLTTATLLDEDDGDASLSPHSALLLLEDEDTVIKEIESDAKALSVPLVTFIRTLKPTKSLQKLASAPDYPLSLQDLQYLARHLIYWRRARAIPPLHHNNIYVVSPNADMRNLPSAILAYHQRFPTSPSLGKMLADLGKAPRMYSTLHPSKAHKEAYMDILAWMMRGGWVMHLRTFAWVKVPAEVKAAVDKQRKEDSKSKAFPKPGTDDEPEEERQVYTPKAKRDHSPLSFRKSPESAKSDPDRMPRPSVMSLLSPQLQARRSPLRTATLEREVTSPMSALMAAHPSSLPERPRTPDIPPLSAPAPAAAASNESFASPVSSEAKEETSRFRASLVYSPHKATELESDWLNHIRDSFKDDELKELWPVLIKYFDGKHALDEISMREGIKRKKVVQWINWLRENGWLVWVRHW</sequence>
<dbReference type="Proteomes" id="UP001186974">
    <property type="component" value="Unassembled WGS sequence"/>
</dbReference>
<name>A0ACC3DNS7_9PEZI</name>
<comment type="caution">
    <text evidence="1">The sequence shown here is derived from an EMBL/GenBank/DDBJ whole genome shotgun (WGS) entry which is preliminary data.</text>
</comment>
<dbReference type="EMBL" id="JAWDJW010002147">
    <property type="protein sequence ID" value="KAK3078161.1"/>
    <property type="molecule type" value="Genomic_DNA"/>
</dbReference>
<protein>
    <submittedName>
        <fullName evidence="1">Uncharacterized protein</fullName>
    </submittedName>
</protein>
<accession>A0ACC3DNS7</accession>
<keyword evidence="2" id="KW-1185">Reference proteome</keyword>
<proteinExistence type="predicted"/>
<gene>
    <name evidence="1" type="ORF">LTS18_008287</name>
</gene>
<reference evidence="1" key="1">
    <citation type="submission" date="2024-09" db="EMBL/GenBank/DDBJ databases">
        <title>Black Yeasts Isolated from many extreme environments.</title>
        <authorList>
            <person name="Coleine C."/>
            <person name="Stajich J.E."/>
            <person name="Selbmann L."/>
        </authorList>
    </citation>
    <scope>NUCLEOTIDE SEQUENCE</scope>
    <source>
        <strain evidence="1">CCFEE 5737</strain>
    </source>
</reference>
<organism evidence="1 2">
    <name type="scientific">Coniosporium uncinatum</name>
    <dbReference type="NCBI Taxonomy" id="93489"/>
    <lineage>
        <taxon>Eukaryota</taxon>
        <taxon>Fungi</taxon>
        <taxon>Dikarya</taxon>
        <taxon>Ascomycota</taxon>
        <taxon>Pezizomycotina</taxon>
        <taxon>Dothideomycetes</taxon>
        <taxon>Dothideomycetes incertae sedis</taxon>
        <taxon>Coniosporium</taxon>
    </lineage>
</organism>
<evidence type="ECO:0000313" key="2">
    <source>
        <dbReference type="Proteomes" id="UP001186974"/>
    </source>
</evidence>